<keyword evidence="5" id="KW-0804">Transcription</keyword>
<evidence type="ECO:0000256" key="7">
    <source>
        <dbReference type="SAM" id="MobiDB-lite"/>
    </source>
</evidence>
<evidence type="ECO:0000313" key="9">
    <source>
        <dbReference type="EMBL" id="PWY96820.1"/>
    </source>
</evidence>
<gene>
    <name evidence="9" type="ORF">BCV70DRAFT_203411</name>
</gene>
<evidence type="ECO:0000256" key="2">
    <source>
        <dbReference type="ARBA" id="ARBA00022771"/>
    </source>
</evidence>
<dbReference type="Proteomes" id="UP000246740">
    <property type="component" value="Unassembled WGS sequence"/>
</dbReference>
<name>A0A317XHS9_9BASI</name>
<accession>A0A317XHS9</accession>
<evidence type="ECO:0000256" key="1">
    <source>
        <dbReference type="ARBA" id="ARBA00022723"/>
    </source>
</evidence>
<dbReference type="SMART" id="SM00401">
    <property type="entry name" value="ZnF_GATA"/>
    <property type="match status" value="1"/>
</dbReference>
<dbReference type="OrthoDB" id="2162994at2759"/>
<keyword evidence="1" id="KW-0479">Metal-binding</keyword>
<reference evidence="9 10" key="1">
    <citation type="journal article" date="2018" name="Mol. Biol. Evol.">
        <title>Broad Genomic Sampling Reveals a Smut Pathogenic Ancestry of the Fungal Clade Ustilaginomycotina.</title>
        <authorList>
            <person name="Kijpornyongpan T."/>
            <person name="Mondo S.J."/>
            <person name="Barry K."/>
            <person name="Sandor L."/>
            <person name="Lee J."/>
            <person name="Lipzen A."/>
            <person name="Pangilinan J."/>
            <person name="LaButti K."/>
            <person name="Hainaut M."/>
            <person name="Henrissat B."/>
            <person name="Grigoriev I.V."/>
            <person name="Spatafora J.W."/>
            <person name="Aime M.C."/>
        </authorList>
    </citation>
    <scope>NUCLEOTIDE SEQUENCE [LARGE SCALE GENOMIC DNA]</scope>
    <source>
        <strain evidence="9 10">MCA 3645</strain>
    </source>
</reference>
<dbReference type="GO" id="GO:0006355">
    <property type="term" value="P:regulation of DNA-templated transcription"/>
    <property type="evidence" value="ECO:0007669"/>
    <property type="project" value="InterPro"/>
</dbReference>
<evidence type="ECO:0000256" key="3">
    <source>
        <dbReference type="ARBA" id="ARBA00022833"/>
    </source>
</evidence>
<dbReference type="AlphaFoldDB" id="A0A317XHS9"/>
<dbReference type="SUPFAM" id="SSF57716">
    <property type="entry name" value="Glucocorticoid receptor-like (DNA-binding domain)"/>
    <property type="match status" value="1"/>
</dbReference>
<evidence type="ECO:0000256" key="6">
    <source>
        <dbReference type="PROSITE-ProRule" id="PRU00094"/>
    </source>
</evidence>
<feature type="region of interest" description="Disordered" evidence="7">
    <location>
        <begin position="86"/>
        <end position="113"/>
    </location>
</feature>
<sequence>MSGQTPMFARYDDRHHQQMELLDRRHVAGKGMKRVRKRKNEHHQECLGCQAKETPEWRKGPMGPRTLCNACGLLYAKLTKRKQQEAEAAAKASGRPAEEIVRDREESPGSKQASLEALRAELNLANGLRNRSMSTSMVGNSGSGGIEAGPSRAGYGPDTRGAMGSGHYVPPDSYAPHPRSTPFAHYAPQQQQELHDAHMQHRLGNHPPPSGYPHGHAHVGHAHPSAHDISVLPMRQGSGTGVITSGPSRLAVAERLHHRGRAHTLGQVDHFDAAARRQAHHVDSRYGHLSAPHTAAGEVYRRPVSPLGSGVGGMTAPQSGPARDRRPVSGSWAPALPLPHHHQQSGTTPLPPPQHGESYRRHHPYH</sequence>
<dbReference type="PANTHER" id="PTHR47172:SF24">
    <property type="entry name" value="GATA ZINC FINGER DOMAIN-CONTAINING PROTEIN 14-RELATED"/>
    <property type="match status" value="1"/>
</dbReference>
<evidence type="ECO:0000256" key="4">
    <source>
        <dbReference type="ARBA" id="ARBA00023015"/>
    </source>
</evidence>
<feature type="region of interest" description="Disordered" evidence="7">
    <location>
        <begin position="293"/>
        <end position="366"/>
    </location>
</feature>
<dbReference type="STRING" id="1882483.A0A317XHS9"/>
<dbReference type="CDD" id="cd00202">
    <property type="entry name" value="ZnF_GATA"/>
    <property type="match status" value="1"/>
</dbReference>
<dbReference type="Gene3D" id="3.30.50.10">
    <property type="entry name" value="Erythroid Transcription Factor GATA-1, subunit A"/>
    <property type="match status" value="1"/>
</dbReference>
<evidence type="ECO:0000259" key="8">
    <source>
        <dbReference type="PROSITE" id="PS50114"/>
    </source>
</evidence>
<evidence type="ECO:0000313" key="10">
    <source>
        <dbReference type="Proteomes" id="UP000246740"/>
    </source>
</evidence>
<dbReference type="InterPro" id="IPR000679">
    <property type="entry name" value="Znf_GATA"/>
</dbReference>
<keyword evidence="10" id="KW-1185">Reference proteome</keyword>
<dbReference type="Pfam" id="PF00320">
    <property type="entry name" value="GATA"/>
    <property type="match status" value="1"/>
</dbReference>
<dbReference type="InterPro" id="IPR013088">
    <property type="entry name" value="Znf_NHR/GATA"/>
</dbReference>
<dbReference type="EMBL" id="KZ819267">
    <property type="protein sequence ID" value="PWY96820.1"/>
    <property type="molecule type" value="Genomic_DNA"/>
</dbReference>
<dbReference type="PROSITE" id="PS50114">
    <property type="entry name" value="GATA_ZN_FINGER_2"/>
    <property type="match status" value="1"/>
</dbReference>
<evidence type="ECO:0000256" key="5">
    <source>
        <dbReference type="ARBA" id="ARBA00023163"/>
    </source>
</evidence>
<keyword evidence="3" id="KW-0862">Zinc</keyword>
<protein>
    <recommendedName>
        <fullName evidence="8">GATA-type domain-containing protein</fullName>
    </recommendedName>
</protein>
<feature type="domain" description="GATA-type" evidence="8">
    <location>
        <begin position="40"/>
        <end position="75"/>
    </location>
</feature>
<dbReference type="GO" id="GO:0008270">
    <property type="term" value="F:zinc ion binding"/>
    <property type="evidence" value="ECO:0007669"/>
    <property type="project" value="UniProtKB-KW"/>
</dbReference>
<dbReference type="PANTHER" id="PTHR47172">
    <property type="entry name" value="OS01G0976800 PROTEIN"/>
    <property type="match status" value="1"/>
</dbReference>
<organism evidence="9 10">
    <name type="scientific">Testicularia cyperi</name>
    <dbReference type="NCBI Taxonomy" id="1882483"/>
    <lineage>
        <taxon>Eukaryota</taxon>
        <taxon>Fungi</taxon>
        <taxon>Dikarya</taxon>
        <taxon>Basidiomycota</taxon>
        <taxon>Ustilaginomycotina</taxon>
        <taxon>Ustilaginomycetes</taxon>
        <taxon>Ustilaginales</taxon>
        <taxon>Anthracoideaceae</taxon>
        <taxon>Testicularia</taxon>
    </lineage>
</organism>
<keyword evidence="2 6" id="KW-0863">Zinc-finger</keyword>
<feature type="compositionally biased region" description="Basic and acidic residues" evidence="7">
    <location>
        <begin position="96"/>
        <end position="108"/>
    </location>
</feature>
<dbReference type="InParanoid" id="A0A317XHS9"/>
<dbReference type="GO" id="GO:0043565">
    <property type="term" value="F:sequence-specific DNA binding"/>
    <property type="evidence" value="ECO:0007669"/>
    <property type="project" value="InterPro"/>
</dbReference>
<keyword evidence="4" id="KW-0805">Transcription regulation</keyword>
<proteinExistence type="predicted"/>